<dbReference type="KEGG" id="ffa:FFWV33_05955"/>
<dbReference type="InterPro" id="IPR008969">
    <property type="entry name" value="CarboxyPept-like_regulatory"/>
</dbReference>
<dbReference type="Gene3D" id="2.60.40.1120">
    <property type="entry name" value="Carboxypeptidase-like, regulatory domain"/>
    <property type="match status" value="1"/>
</dbReference>
<feature type="signal peptide" evidence="1">
    <location>
        <begin position="1"/>
        <end position="17"/>
    </location>
</feature>
<name>A0A2S1LBI6_9FLAO</name>
<organism evidence="2 3">
    <name type="scientific">Flavobacterium faecale</name>
    <dbReference type="NCBI Taxonomy" id="1355330"/>
    <lineage>
        <taxon>Bacteria</taxon>
        <taxon>Pseudomonadati</taxon>
        <taxon>Bacteroidota</taxon>
        <taxon>Flavobacteriia</taxon>
        <taxon>Flavobacteriales</taxon>
        <taxon>Flavobacteriaceae</taxon>
        <taxon>Flavobacterium</taxon>
    </lineage>
</organism>
<accession>A0A2S1LBI6</accession>
<dbReference type="InterPro" id="IPR043741">
    <property type="entry name" value="DUF5686"/>
</dbReference>
<dbReference type="AlphaFoldDB" id="A0A2S1LBI6"/>
<sequence>MKYFCFLVLLFSFTIQAQMQINGIVKDGNSNKALPFATISFDNNQSTITDVDGKFSIQLKANNPDFKVSYHGYAPEINITTKSVVFYPIYLYPLVGAANDTKKNNASTATAIIKKAIAQKDNNNPKSKLKSFEFKSYNKIIVSAHPDSLVSKVDSIFIAKKDGLVFKKIDSTKFKFKEAIDAHHLFLTEKVSQFQFKDKSLKETILGTKMAGLKQPIYEVIGFNLQSFSVYDNKYELFETKYKSPLSRNACASYDYNLLDSTTVSGRDTYMIHFKNRKKSKTSGLEGVLYIDKNTYAVAKAVMRIKGVLDISGTHEFEYVPEDKLWFPVSKKFKIVKGKNDDDIKILGGTIQFDGDFEDNLSTREKQPSDFVYLSSHTDNFDFRFNQPVTVKKSFISIEIKDNALNKPTTFWTKFRKDPLDVREEKTYTALDTFFHKKRLESKIRFGRKVINGYLPLSFFDMDLRKLIRYNNYEGFRLGFGGVTNERFSKTFKIDAYAAYGTKDGAFKYHLGSAVRVGKFSNSWIGASYTDDLREIASSTFAIDKIPFKIYDPRPINISTFYNYTSWATYIQTAIIPRTESIWELSRSTIMPKFDYAYNLNGRLYNNYQMTTAKVSLQWNPFSDYMQTPSGRIEIEKRFPKFTFQITQSLPKILDNDFEFTKFDFKTEYEKKYLNGQKTNLLFQGGYALGDVPLTHLYNISPNNITKETVIQRITFAGKNSFETMYFNEFFSSEYAFFQFKHSLNRVKLFSKIKPSLVLVSRMAWGNLDKQEQHVGLNYKTLNKGYFESGIEFNQIINGLGLTAFYRYGPNQLPKFEDNLAIKLSFVLNIGL</sequence>
<dbReference type="OrthoDB" id="604691at2"/>
<dbReference type="Pfam" id="PF18939">
    <property type="entry name" value="DUF5686"/>
    <property type="match status" value="1"/>
</dbReference>
<proteinExistence type="predicted"/>
<evidence type="ECO:0000256" key="1">
    <source>
        <dbReference type="SAM" id="SignalP"/>
    </source>
</evidence>
<evidence type="ECO:0000313" key="2">
    <source>
        <dbReference type="EMBL" id="AWG21109.1"/>
    </source>
</evidence>
<dbReference type="Proteomes" id="UP000244527">
    <property type="component" value="Chromosome"/>
</dbReference>
<keyword evidence="3" id="KW-1185">Reference proteome</keyword>
<evidence type="ECO:0000313" key="3">
    <source>
        <dbReference type="Proteomes" id="UP000244527"/>
    </source>
</evidence>
<feature type="chain" id="PRO_5015609218" description="Carboxypeptidase-like regulatory domain-containing protein" evidence="1">
    <location>
        <begin position="18"/>
        <end position="832"/>
    </location>
</feature>
<keyword evidence="1" id="KW-0732">Signal</keyword>
<evidence type="ECO:0008006" key="4">
    <source>
        <dbReference type="Google" id="ProtNLM"/>
    </source>
</evidence>
<dbReference type="RefSeq" id="WP_108740060.1">
    <property type="nucleotide sequence ID" value="NZ_CP020918.1"/>
</dbReference>
<dbReference type="SUPFAM" id="SSF49464">
    <property type="entry name" value="Carboxypeptidase regulatory domain-like"/>
    <property type="match status" value="1"/>
</dbReference>
<reference evidence="2 3" key="1">
    <citation type="submission" date="2017-04" db="EMBL/GenBank/DDBJ databases">
        <title>Compelte genome sequence of WV33.</title>
        <authorList>
            <person name="Lee P.C."/>
        </authorList>
    </citation>
    <scope>NUCLEOTIDE SEQUENCE [LARGE SCALE GENOMIC DNA]</scope>
    <source>
        <strain evidence="2 3">WV33</strain>
    </source>
</reference>
<dbReference type="Pfam" id="PF13715">
    <property type="entry name" value="CarbopepD_reg_2"/>
    <property type="match status" value="1"/>
</dbReference>
<gene>
    <name evidence="2" type="ORF">FFWV33_05955</name>
</gene>
<dbReference type="EMBL" id="CP020918">
    <property type="protein sequence ID" value="AWG21109.1"/>
    <property type="molecule type" value="Genomic_DNA"/>
</dbReference>
<protein>
    <recommendedName>
        <fullName evidence="4">Carboxypeptidase-like regulatory domain-containing protein</fullName>
    </recommendedName>
</protein>